<dbReference type="GO" id="GO:0000155">
    <property type="term" value="F:phosphorelay sensor kinase activity"/>
    <property type="evidence" value="ECO:0007669"/>
    <property type="project" value="InterPro"/>
</dbReference>
<dbReference type="PROSITE" id="PS50109">
    <property type="entry name" value="HIS_KIN"/>
    <property type="match status" value="1"/>
</dbReference>
<dbReference type="InterPro" id="IPR036097">
    <property type="entry name" value="HisK_dim/P_sf"/>
</dbReference>
<dbReference type="InterPro" id="IPR011006">
    <property type="entry name" value="CheY-like_superfamily"/>
</dbReference>
<dbReference type="FunFam" id="3.30.565.10:FF:000049">
    <property type="entry name" value="Two-component sensor histidine kinase"/>
    <property type="match status" value="1"/>
</dbReference>
<dbReference type="Pfam" id="PF00512">
    <property type="entry name" value="HisKA"/>
    <property type="match status" value="1"/>
</dbReference>
<feature type="transmembrane region" description="Helical" evidence="13">
    <location>
        <begin position="438"/>
        <end position="456"/>
    </location>
</feature>
<dbReference type="EMBL" id="CP015839">
    <property type="protein sequence ID" value="ANG61741.1"/>
    <property type="molecule type" value="Genomic_DNA"/>
</dbReference>
<evidence type="ECO:0000256" key="12">
    <source>
        <dbReference type="SAM" id="Coils"/>
    </source>
</evidence>
<dbReference type="CDD" id="cd10322">
    <property type="entry name" value="SLC5sbd"/>
    <property type="match status" value="1"/>
</dbReference>
<dbReference type="InterPro" id="IPR000014">
    <property type="entry name" value="PAS"/>
</dbReference>
<evidence type="ECO:0000256" key="5">
    <source>
        <dbReference type="ARBA" id="ARBA00022553"/>
    </source>
</evidence>
<feature type="transmembrane region" description="Helical" evidence="13">
    <location>
        <begin position="235"/>
        <end position="258"/>
    </location>
</feature>
<evidence type="ECO:0000256" key="11">
    <source>
        <dbReference type="PROSITE-ProRule" id="PRU00169"/>
    </source>
</evidence>
<dbReference type="Gene3D" id="3.40.50.2300">
    <property type="match status" value="1"/>
</dbReference>
<keyword evidence="9 13" id="KW-1133">Transmembrane helix</keyword>
<dbReference type="CDD" id="cd00082">
    <property type="entry name" value="HisKA"/>
    <property type="match status" value="1"/>
</dbReference>
<comment type="similarity">
    <text evidence="3">Belongs to the sodium:solute symporter (SSF) (TC 2.A.21) family.</text>
</comment>
<dbReference type="PRINTS" id="PR00344">
    <property type="entry name" value="BCTRLSENSOR"/>
</dbReference>
<comment type="catalytic activity">
    <reaction evidence="1">
        <text>ATP + protein L-histidine = ADP + protein N-phospho-L-histidine.</text>
        <dbReference type="EC" id="2.7.13.3"/>
    </reaction>
</comment>
<dbReference type="SMART" id="SM00448">
    <property type="entry name" value="REC"/>
    <property type="match status" value="1"/>
</dbReference>
<feature type="transmembrane region" description="Helical" evidence="13">
    <location>
        <begin position="38"/>
        <end position="57"/>
    </location>
</feature>
<evidence type="ECO:0000259" key="15">
    <source>
        <dbReference type="PROSITE" id="PS50110"/>
    </source>
</evidence>
<feature type="domain" description="PAS" evidence="16">
    <location>
        <begin position="771"/>
        <end position="841"/>
    </location>
</feature>
<dbReference type="Pfam" id="PF02518">
    <property type="entry name" value="HATPase_c"/>
    <property type="match status" value="1"/>
</dbReference>
<dbReference type="InterPro" id="IPR036890">
    <property type="entry name" value="HATPase_C_sf"/>
</dbReference>
<dbReference type="RefSeq" id="WP_067378499.1">
    <property type="nucleotide sequence ID" value="NZ_CP015839.1"/>
</dbReference>
<dbReference type="OrthoDB" id="9764438at2"/>
<keyword evidence="6" id="KW-0808">Transferase</keyword>
<dbReference type="EC" id="2.7.13.3" evidence="4"/>
<dbReference type="InterPro" id="IPR004358">
    <property type="entry name" value="Sig_transdc_His_kin-like_C"/>
</dbReference>
<dbReference type="Pfam" id="PF08448">
    <property type="entry name" value="PAS_4"/>
    <property type="match status" value="1"/>
</dbReference>
<dbReference type="GO" id="GO:0022857">
    <property type="term" value="F:transmembrane transporter activity"/>
    <property type="evidence" value="ECO:0007669"/>
    <property type="project" value="InterPro"/>
</dbReference>
<keyword evidence="10 13" id="KW-0472">Membrane</keyword>
<dbReference type="SUPFAM" id="SSF55785">
    <property type="entry name" value="PYP-like sensor domain (PAS domain)"/>
    <property type="match status" value="2"/>
</dbReference>
<evidence type="ECO:0000256" key="6">
    <source>
        <dbReference type="ARBA" id="ARBA00022679"/>
    </source>
</evidence>
<dbReference type="SUPFAM" id="SSF55874">
    <property type="entry name" value="ATPase domain of HSP90 chaperone/DNA topoisomerase II/histidine kinase"/>
    <property type="match status" value="1"/>
</dbReference>
<feature type="modified residue" description="4-aspartylphosphate" evidence="11">
    <location>
        <position position="1242"/>
    </location>
</feature>
<evidence type="ECO:0000313" key="18">
    <source>
        <dbReference type="EMBL" id="ANG61741.1"/>
    </source>
</evidence>
<dbReference type="NCBIfam" id="NF041832">
    <property type="entry name" value="near_NosP_CTERM"/>
    <property type="match status" value="1"/>
</dbReference>
<dbReference type="SMART" id="SM00387">
    <property type="entry name" value="HATPase_c"/>
    <property type="match status" value="1"/>
</dbReference>
<evidence type="ECO:0000256" key="7">
    <source>
        <dbReference type="ARBA" id="ARBA00022692"/>
    </source>
</evidence>
<feature type="transmembrane region" description="Helical" evidence="13">
    <location>
        <begin position="188"/>
        <end position="215"/>
    </location>
</feature>
<keyword evidence="19" id="KW-1185">Reference proteome</keyword>
<comment type="subcellular location">
    <subcellularLocation>
        <location evidence="2">Membrane</location>
        <topology evidence="2">Multi-pass membrane protein</topology>
    </subcellularLocation>
</comment>
<dbReference type="InterPro" id="IPR003594">
    <property type="entry name" value="HATPase_dom"/>
</dbReference>
<evidence type="ECO:0000259" key="17">
    <source>
        <dbReference type="PROSITE" id="PS50113"/>
    </source>
</evidence>
<keyword evidence="7 13" id="KW-0812">Transmembrane</keyword>
<feature type="transmembrane region" description="Helical" evidence="13">
    <location>
        <begin position="279"/>
        <end position="303"/>
    </location>
</feature>
<evidence type="ECO:0000256" key="13">
    <source>
        <dbReference type="SAM" id="Phobius"/>
    </source>
</evidence>
<dbReference type="CDD" id="cd00156">
    <property type="entry name" value="REC"/>
    <property type="match status" value="1"/>
</dbReference>
<evidence type="ECO:0000256" key="10">
    <source>
        <dbReference type="ARBA" id="ARBA00023136"/>
    </source>
</evidence>
<feature type="transmembrane region" description="Helical" evidence="13">
    <location>
        <begin position="159"/>
        <end position="176"/>
    </location>
</feature>
<name>A0A1A9EVS2_9GAMM</name>
<dbReference type="InterPro" id="IPR001734">
    <property type="entry name" value="Na/solute_symporter"/>
</dbReference>
<dbReference type="PROSITE" id="PS50283">
    <property type="entry name" value="NA_SOLUT_SYMP_3"/>
    <property type="match status" value="1"/>
</dbReference>
<feature type="transmembrane region" description="Helical" evidence="13">
    <location>
        <begin position="383"/>
        <end position="399"/>
    </location>
</feature>
<keyword evidence="5 11" id="KW-0597">Phosphoprotein</keyword>
<sequence length="1313" mass="144726">MFSGWTIILISLAYVGLLFAIAYYGDSTRKGRSYAANPVIYSLSLAVYCSSWTFYGAVGRAASSGWEFLATYLGPFLVFIFGWRVLEKMILVSKEQNITSIADFVSSRYGKSQSLAVMVTVIAVLGTIPYIALQLKAVAISYDALAPAASDALSKGNDTALFVALLMAVFAILFGTRHIDATEHHEGMVLAVAFESIVKLTAFIAVGLFVTFNVFEGLDDMLFNLANQLSYNENFGSLLKDSFLTETLLACGAVLCLPRQFHVSIVENTDVANLRTARWLFPLYLVALAAFVLPISVAGYMVFGSQDVDTDTFVLMLPLAADYKALATLAFIGGLSASTSMVIVASVTLSTMVCNDIVMPLLLRTPRLKLAENSDLGGLLLQVRRITIVCLLLLAYFYYRILGDRGSLASFGLLAFVAAIQFLPAILGGLYWKRGARYGALAGLAGGFCLWVYTLVIPTLIDARLISDALLPAGAAAGGWLSPTDLLGLRSWTGLDPLSHGVIWSLAVNLGLYVLVSHYSGSRLVDRIQASAFVDVYSKELQDPSRHYSQVTVGDLQTLAERFLGAHRVQQAFAGFSTQHGEKPPLSGDKAPAELIRFTERLLAGVIGASSARIVLASVLRGKEMQIGDVVTIVDEASKALRFNRSLLQSTIEHVTQGISVVDQQLRLVAWNRRYLEMFKYPEGLICVGRPIEEIFRYNALQGEYGDGDIEALVTQRMGSQVSHAPHLYERHRPDGTVLEILGNPMPNGGFVTTYADITNHKRTEAALRESEQNVRTYTDNVPILIAYLDPQRRFLFVNKAYADAFGIDRHHVQGLAYETVLSKAQVSNRDLYIEQALRGQRVRFESLMPSQIPSDAPRYAEVTYIPHFDEQHQVVGYFTLYQDITERRTAELALKETNETLEERVRERTLALSTVNRELRKENTIRALIEDELRQAKAEAEAANLGKTRFLAAASHDLLQPLNAARLFSSALAQQSHDQSTHQLVDNLDSSLKAAEELITTLLDISKLDAGALAANVTDFCISTMLTNLSTEFSLLAAEKQLQLHWCNSQQVVASDQALLRRILQNFLSNAIRYTQQGKVLLGCRRHGDRLRIEVWDTGVGIAPDKLDEVFEEFRRIDNPRHSQVKGLGLGLAITERIARILGHRIEVRSWPGKGTAFSIEVPFGDPGKAVRQKTEQRGWIRSKGLNGVRVLVIDNEPKILEGMRALLNGWSCEAITALSVDEVRQQLNGTGFEPDIILADFHLGETYTGLMALEAMQAFWSKPIPAVIITADRTDRVSDEIAARGVHLLTKPVKPAALRAMINKLIASDKG</sequence>
<dbReference type="KEGG" id="mars:A8C75_04125"/>
<evidence type="ECO:0000259" key="16">
    <source>
        <dbReference type="PROSITE" id="PS50112"/>
    </source>
</evidence>
<evidence type="ECO:0000256" key="8">
    <source>
        <dbReference type="ARBA" id="ARBA00022777"/>
    </source>
</evidence>
<evidence type="ECO:0000256" key="2">
    <source>
        <dbReference type="ARBA" id="ARBA00004141"/>
    </source>
</evidence>
<dbReference type="InterPro" id="IPR000700">
    <property type="entry name" value="PAS-assoc_C"/>
</dbReference>
<evidence type="ECO:0000256" key="9">
    <source>
        <dbReference type="ARBA" id="ARBA00022989"/>
    </source>
</evidence>
<dbReference type="Gene3D" id="3.30.450.20">
    <property type="entry name" value="PAS domain"/>
    <property type="match status" value="2"/>
</dbReference>
<feature type="transmembrane region" description="Helical" evidence="13">
    <location>
        <begin position="115"/>
        <end position="139"/>
    </location>
</feature>
<proteinExistence type="inferred from homology"/>
<dbReference type="PANTHER" id="PTHR43047">
    <property type="entry name" value="TWO-COMPONENT HISTIDINE PROTEIN KINASE"/>
    <property type="match status" value="1"/>
</dbReference>
<organism evidence="18 19">
    <name type="scientific">Marinobacterium aestuarii</name>
    <dbReference type="NCBI Taxonomy" id="1821621"/>
    <lineage>
        <taxon>Bacteria</taxon>
        <taxon>Pseudomonadati</taxon>
        <taxon>Pseudomonadota</taxon>
        <taxon>Gammaproteobacteria</taxon>
        <taxon>Oceanospirillales</taxon>
        <taxon>Oceanospirillaceae</taxon>
        <taxon>Marinobacterium</taxon>
    </lineage>
</organism>
<dbReference type="InterPro" id="IPR001789">
    <property type="entry name" value="Sig_transdc_resp-reg_receiver"/>
</dbReference>
<protein>
    <recommendedName>
        <fullName evidence="4">histidine kinase</fullName>
        <ecNumber evidence="4">2.7.13.3</ecNumber>
    </recommendedName>
</protein>
<dbReference type="SMART" id="SM00091">
    <property type="entry name" value="PAS"/>
    <property type="match status" value="2"/>
</dbReference>
<feature type="transmembrane region" description="Helical" evidence="13">
    <location>
        <begin position="411"/>
        <end position="432"/>
    </location>
</feature>
<feature type="coiled-coil region" evidence="12">
    <location>
        <begin position="920"/>
        <end position="947"/>
    </location>
</feature>
<dbReference type="PROSITE" id="PS50113">
    <property type="entry name" value="PAC"/>
    <property type="match status" value="1"/>
</dbReference>
<keyword evidence="12" id="KW-0175">Coiled coil</keyword>
<feature type="domain" description="Response regulatory" evidence="15">
    <location>
        <begin position="1191"/>
        <end position="1308"/>
    </location>
</feature>
<dbReference type="InterPro" id="IPR038377">
    <property type="entry name" value="Na/Glc_symporter_sf"/>
</dbReference>
<dbReference type="CDD" id="cd00130">
    <property type="entry name" value="PAS"/>
    <property type="match status" value="1"/>
</dbReference>
<dbReference type="PROSITE" id="PS50110">
    <property type="entry name" value="RESPONSE_REGULATORY"/>
    <property type="match status" value="1"/>
</dbReference>
<dbReference type="InterPro" id="IPR035965">
    <property type="entry name" value="PAS-like_dom_sf"/>
</dbReference>
<evidence type="ECO:0000256" key="3">
    <source>
        <dbReference type="ARBA" id="ARBA00006434"/>
    </source>
</evidence>
<dbReference type="PROSITE" id="PS50112">
    <property type="entry name" value="PAS"/>
    <property type="match status" value="1"/>
</dbReference>
<feature type="domain" description="Histidine kinase" evidence="14">
    <location>
        <begin position="954"/>
        <end position="1167"/>
    </location>
</feature>
<dbReference type="SMART" id="SM00388">
    <property type="entry name" value="HisKA"/>
    <property type="match status" value="1"/>
</dbReference>
<dbReference type="Gene3D" id="1.10.287.130">
    <property type="match status" value="1"/>
</dbReference>
<dbReference type="InterPro" id="IPR003661">
    <property type="entry name" value="HisK_dim/P_dom"/>
</dbReference>
<dbReference type="SUPFAM" id="SSF47384">
    <property type="entry name" value="Homodimeric domain of signal transducing histidine kinase"/>
    <property type="match status" value="1"/>
</dbReference>
<feature type="transmembrane region" description="Helical" evidence="13">
    <location>
        <begin position="6"/>
        <end position="26"/>
    </location>
</feature>
<feature type="domain" description="PAC" evidence="17">
    <location>
        <begin position="843"/>
        <end position="897"/>
    </location>
</feature>
<dbReference type="Pfam" id="PF00072">
    <property type="entry name" value="Response_reg"/>
    <property type="match status" value="1"/>
</dbReference>
<dbReference type="Gene3D" id="1.20.1730.10">
    <property type="entry name" value="Sodium/glucose cotransporter"/>
    <property type="match status" value="1"/>
</dbReference>
<dbReference type="SUPFAM" id="SSF52172">
    <property type="entry name" value="CheY-like"/>
    <property type="match status" value="1"/>
</dbReference>
<gene>
    <name evidence="18" type="ORF">A8C75_04125</name>
</gene>
<dbReference type="InterPro" id="IPR013656">
    <property type="entry name" value="PAS_4"/>
</dbReference>
<dbReference type="NCBIfam" id="TIGR00229">
    <property type="entry name" value="sensory_box"/>
    <property type="match status" value="1"/>
</dbReference>
<dbReference type="GO" id="GO:0009927">
    <property type="term" value="F:histidine phosphotransfer kinase activity"/>
    <property type="evidence" value="ECO:0007669"/>
    <property type="project" value="TreeGrafter"/>
</dbReference>
<evidence type="ECO:0000313" key="19">
    <source>
        <dbReference type="Proteomes" id="UP000078070"/>
    </source>
</evidence>
<dbReference type="InterPro" id="IPR005467">
    <property type="entry name" value="His_kinase_dom"/>
</dbReference>
<dbReference type="STRING" id="1821621.A8C75_04125"/>
<accession>A0A1A9EVS2</accession>
<feature type="transmembrane region" description="Helical" evidence="13">
    <location>
        <begin position="69"/>
        <end position="86"/>
    </location>
</feature>
<evidence type="ECO:0000259" key="14">
    <source>
        <dbReference type="PROSITE" id="PS50109"/>
    </source>
</evidence>
<keyword evidence="8 18" id="KW-0418">Kinase</keyword>
<dbReference type="GO" id="GO:0005886">
    <property type="term" value="C:plasma membrane"/>
    <property type="evidence" value="ECO:0007669"/>
    <property type="project" value="TreeGrafter"/>
</dbReference>
<evidence type="ECO:0000256" key="1">
    <source>
        <dbReference type="ARBA" id="ARBA00000085"/>
    </source>
</evidence>
<evidence type="ECO:0000256" key="4">
    <source>
        <dbReference type="ARBA" id="ARBA00012438"/>
    </source>
</evidence>
<dbReference type="PANTHER" id="PTHR43047:SF9">
    <property type="entry name" value="HISTIDINE KINASE"/>
    <property type="match status" value="1"/>
</dbReference>
<reference evidence="19" key="1">
    <citation type="submission" date="2016-05" db="EMBL/GenBank/DDBJ databases">
        <authorList>
            <person name="Baek K."/>
            <person name="Yang S.-J."/>
        </authorList>
    </citation>
    <scope>NUCLEOTIDE SEQUENCE [LARGE SCALE GENOMIC DNA]</scope>
    <source>
        <strain evidence="19">ST58-10</strain>
    </source>
</reference>
<dbReference type="Proteomes" id="UP000078070">
    <property type="component" value="Chromosome"/>
</dbReference>
<reference evidence="18 19" key="2">
    <citation type="journal article" date="2018" name="Int. J. Syst. Evol. Microbiol.">
        <title>Marinobacterium aestuarii sp. nov., a benzene-degrading marine bacterium isolated from estuary sediment.</title>
        <authorList>
            <person name="Bae S.S."/>
            <person name="Jung J."/>
            <person name="Chung D."/>
            <person name="Baek K."/>
        </authorList>
    </citation>
    <scope>NUCLEOTIDE SEQUENCE [LARGE SCALE GENOMIC DNA]</scope>
    <source>
        <strain evidence="18 19">ST58-10</strain>
    </source>
</reference>
<dbReference type="Gene3D" id="3.30.565.10">
    <property type="entry name" value="Histidine kinase-like ATPase, C-terminal domain"/>
    <property type="match status" value="1"/>
</dbReference>
<dbReference type="Pfam" id="PF12860">
    <property type="entry name" value="PAS_7"/>
    <property type="match status" value="1"/>
</dbReference>